<feature type="non-terminal residue" evidence="1">
    <location>
        <position position="23"/>
    </location>
</feature>
<reference evidence="1" key="1">
    <citation type="submission" date="2018-05" db="EMBL/GenBank/DDBJ databases">
        <authorList>
            <person name="Lanie J.A."/>
            <person name="Ng W.-L."/>
            <person name="Kazmierczak K.M."/>
            <person name="Andrzejewski T.M."/>
            <person name="Davidsen T.M."/>
            <person name="Wayne K.J."/>
            <person name="Tettelin H."/>
            <person name="Glass J.I."/>
            <person name="Rusch D."/>
            <person name="Podicherti R."/>
            <person name="Tsui H.-C.T."/>
            <person name="Winkler M.E."/>
        </authorList>
    </citation>
    <scope>NUCLEOTIDE SEQUENCE</scope>
</reference>
<name>A0A383B2V9_9ZZZZ</name>
<gene>
    <name evidence="1" type="ORF">METZ01_LOCUS467027</name>
</gene>
<accession>A0A383B2V9</accession>
<dbReference type="AlphaFoldDB" id="A0A383B2V9"/>
<organism evidence="1">
    <name type="scientific">marine metagenome</name>
    <dbReference type="NCBI Taxonomy" id="408172"/>
    <lineage>
        <taxon>unclassified sequences</taxon>
        <taxon>metagenomes</taxon>
        <taxon>ecological metagenomes</taxon>
    </lineage>
</organism>
<dbReference type="EMBL" id="UINC01196938">
    <property type="protein sequence ID" value="SVE14173.1"/>
    <property type="molecule type" value="Genomic_DNA"/>
</dbReference>
<protein>
    <submittedName>
        <fullName evidence="1">Uncharacterized protein</fullName>
    </submittedName>
</protein>
<proteinExistence type="predicted"/>
<evidence type="ECO:0000313" key="1">
    <source>
        <dbReference type="EMBL" id="SVE14173.1"/>
    </source>
</evidence>
<sequence length="23" mass="2600">MKEGICFETDGQNVVFLLNETDP</sequence>